<keyword evidence="2" id="KW-1185">Reference proteome</keyword>
<dbReference type="RefSeq" id="WP_168921878.1">
    <property type="nucleotide sequence ID" value="NZ_CP051461.1"/>
</dbReference>
<evidence type="ECO:0000313" key="1">
    <source>
        <dbReference type="EMBL" id="QJC56127.1"/>
    </source>
</evidence>
<sequence length="188" mass="20650">MPYMSPPIPSTEPASLNAGDTAKWLKSFENYPASDGWHLNYILINGKGKITFDSIDQGDDHLINVLASTTAGWAAGNYDWRASVKKSDYVFTVGSGRVVVNAAFSAATLDARSQARRTLEAIELTLEGRASSATAEYEIAGRKLKYIPIPELLQLRDRLRRDVRSENTAASITAGRKNPNRIFVRFGA</sequence>
<dbReference type="EMBL" id="CP051461">
    <property type="protein sequence ID" value="QJC56127.1"/>
    <property type="molecule type" value="Genomic_DNA"/>
</dbReference>
<dbReference type="Proteomes" id="UP000502041">
    <property type="component" value="Chromosome"/>
</dbReference>
<name>A0A6H2H8M8_9BURK</name>
<gene>
    <name evidence="1" type="ORF">HC248_01413</name>
</gene>
<organism evidence="1 2">
    <name type="scientific">Polaromonas vacuolata</name>
    <dbReference type="NCBI Taxonomy" id="37448"/>
    <lineage>
        <taxon>Bacteria</taxon>
        <taxon>Pseudomonadati</taxon>
        <taxon>Pseudomonadota</taxon>
        <taxon>Betaproteobacteria</taxon>
        <taxon>Burkholderiales</taxon>
        <taxon>Comamonadaceae</taxon>
        <taxon>Polaromonas</taxon>
    </lineage>
</organism>
<protein>
    <submittedName>
        <fullName evidence="1">Uncharacterized protein</fullName>
    </submittedName>
</protein>
<accession>A0A6H2H8M8</accession>
<evidence type="ECO:0000313" key="2">
    <source>
        <dbReference type="Proteomes" id="UP000502041"/>
    </source>
</evidence>
<reference evidence="1 2" key="1">
    <citation type="submission" date="2020-04" db="EMBL/GenBank/DDBJ databases">
        <title>Complete genome of a Psychrophilic, Marine, Gas Vacuolate Bacterium Polaromonas vacuolata KCTC 22033T.</title>
        <authorList>
            <person name="Hwang K."/>
            <person name="Kim K.M."/>
        </authorList>
    </citation>
    <scope>NUCLEOTIDE SEQUENCE [LARGE SCALE GENOMIC DNA]</scope>
    <source>
        <strain evidence="1 2">KCTC 22033</strain>
    </source>
</reference>
<dbReference type="AlphaFoldDB" id="A0A6H2H8M8"/>
<dbReference type="KEGG" id="pvac:HC248_01413"/>
<proteinExistence type="predicted"/>